<evidence type="ECO:0000256" key="4">
    <source>
        <dbReference type="ARBA" id="ARBA00022723"/>
    </source>
</evidence>
<keyword evidence="5 12" id="KW-0732">Signal</keyword>
<organism evidence="13 14">
    <name type="scientific">Edaphobacter modestus</name>
    <dbReference type="NCBI Taxonomy" id="388466"/>
    <lineage>
        <taxon>Bacteria</taxon>
        <taxon>Pseudomonadati</taxon>
        <taxon>Acidobacteriota</taxon>
        <taxon>Terriglobia</taxon>
        <taxon>Terriglobales</taxon>
        <taxon>Acidobacteriaceae</taxon>
        <taxon>Edaphobacter</taxon>
    </lineage>
</organism>
<dbReference type="InterPro" id="IPR010275">
    <property type="entry name" value="MepK"/>
</dbReference>
<dbReference type="InterPro" id="IPR009045">
    <property type="entry name" value="Zn_M74/Hedgehog-like"/>
</dbReference>
<dbReference type="Gene3D" id="3.30.1380.10">
    <property type="match status" value="1"/>
</dbReference>
<keyword evidence="6" id="KW-0378">Hydrolase</keyword>
<evidence type="ECO:0000256" key="7">
    <source>
        <dbReference type="ARBA" id="ARBA00022833"/>
    </source>
</evidence>
<keyword evidence="14" id="KW-1185">Reference proteome</keyword>
<evidence type="ECO:0000256" key="1">
    <source>
        <dbReference type="ARBA" id="ARBA00001947"/>
    </source>
</evidence>
<dbReference type="Pfam" id="PF05951">
    <property type="entry name" value="Peptidase_M15_2"/>
    <property type="match status" value="1"/>
</dbReference>
<keyword evidence="7" id="KW-0862">Zinc</keyword>
<name>A0A4Q7YVW7_9BACT</name>
<keyword evidence="9" id="KW-0961">Cell wall biogenesis/degradation</keyword>
<evidence type="ECO:0000256" key="3">
    <source>
        <dbReference type="ARBA" id="ARBA00022670"/>
    </source>
</evidence>
<dbReference type="GO" id="GO:0006508">
    <property type="term" value="P:proteolysis"/>
    <property type="evidence" value="ECO:0007669"/>
    <property type="project" value="UniProtKB-KW"/>
</dbReference>
<dbReference type="PANTHER" id="PTHR37425">
    <property type="match status" value="1"/>
</dbReference>
<proteinExistence type="inferred from homology"/>
<comment type="cofactor">
    <cofactor evidence="1">
        <name>Zn(2+)</name>
        <dbReference type="ChEBI" id="CHEBI:29105"/>
    </cofactor>
</comment>
<gene>
    <name evidence="13" type="ORF">BDD14_2670</name>
</gene>
<protein>
    <recommendedName>
        <fullName evidence="11">Murein endopeptidase K</fullName>
    </recommendedName>
</protein>
<evidence type="ECO:0000256" key="9">
    <source>
        <dbReference type="ARBA" id="ARBA00023316"/>
    </source>
</evidence>
<accession>A0A4Q7YVW7</accession>
<dbReference type="GO" id="GO:0046872">
    <property type="term" value="F:metal ion binding"/>
    <property type="evidence" value="ECO:0007669"/>
    <property type="project" value="UniProtKB-KW"/>
</dbReference>
<evidence type="ECO:0000256" key="11">
    <source>
        <dbReference type="ARBA" id="ARBA00093666"/>
    </source>
</evidence>
<dbReference type="SUPFAM" id="SSF55166">
    <property type="entry name" value="Hedgehog/DD-peptidase"/>
    <property type="match status" value="1"/>
</dbReference>
<keyword evidence="3" id="KW-0645">Protease</keyword>
<comment type="pathway">
    <text evidence="2">Cell wall biogenesis; cell wall polysaccharide biosynthesis.</text>
</comment>
<evidence type="ECO:0000256" key="12">
    <source>
        <dbReference type="SAM" id="SignalP"/>
    </source>
</evidence>
<evidence type="ECO:0000313" key="13">
    <source>
        <dbReference type="EMBL" id="RZU41169.1"/>
    </source>
</evidence>
<evidence type="ECO:0000256" key="6">
    <source>
        <dbReference type="ARBA" id="ARBA00022801"/>
    </source>
</evidence>
<evidence type="ECO:0000256" key="10">
    <source>
        <dbReference type="ARBA" id="ARBA00093448"/>
    </source>
</evidence>
<dbReference type="OrthoDB" id="9782994at2"/>
<comment type="caution">
    <text evidence="13">The sequence shown here is derived from an EMBL/GenBank/DDBJ whole genome shotgun (WGS) entry which is preliminary data.</text>
</comment>
<dbReference type="RefSeq" id="WP_130419123.1">
    <property type="nucleotide sequence ID" value="NZ_SHKW01000001.1"/>
</dbReference>
<evidence type="ECO:0000256" key="5">
    <source>
        <dbReference type="ARBA" id="ARBA00022729"/>
    </source>
</evidence>
<dbReference type="GO" id="GO:0008237">
    <property type="term" value="F:metallopeptidase activity"/>
    <property type="evidence" value="ECO:0007669"/>
    <property type="project" value="UniProtKB-KW"/>
</dbReference>
<keyword evidence="8" id="KW-0482">Metalloprotease</keyword>
<dbReference type="GO" id="GO:0071555">
    <property type="term" value="P:cell wall organization"/>
    <property type="evidence" value="ECO:0007669"/>
    <property type="project" value="UniProtKB-KW"/>
</dbReference>
<feature type="signal peptide" evidence="12">
    <location>
        <begin position="1"/>
        <end position="27"/>
    </location>
</feature>
<dbReference type="AlphaFoldDB" id="A0A4Q7YVW7"/>
<keyword evidence="4" id="KW-0479">Metal-binding</keyword>
<sequence length="220" mass="24344">MRTAIRFGFTAALTATILIGLTGIACARDAEANGGTDREYHLRLHHLHTGEDIDVVYRIGETYLPDAIAKLDYFLRDHRTQAESHYDPKEFDVLHALMMKLGRPDGEIDIVCGYRTPWSNSLLRSRSANSGVAEHSQHMLAKAIDIRVPGVATTTLRDTALSLHAGGVGYYPVNQFVHVDVGPVREWTYGHAARRRVKTRSVARATRRPPHHAAAAVSGE</sequence>
<reference evidence="13 14" key="1">
    <citation type="submission" date="2019-02" db="EMBL/GenBank/DDBJ databases">
        <title>Genomic Encyclopedia of Archaeal and Bacterial Type Strains, Phase II (KMG-II): from individual species to whole genera.</title>
        <authorList>
            <person name="Goeker M."/>
        </authorList>
    </citation>
    <scope>NUCLEOTIDE SEQUENCE [LARGE SCALE GENOMIC DNA]</scope>
    <source>
        <strain evidence="13 14">DSM 18101</strain>
    </source>
</reference>
<dbReference type="EMBL" id="SHKW01000001">
    <property type="protein sequence ID" value="RZU41169.1"/>
    <property type="molecule type" value="Genomic_DNA"/>
</dbReference>
<evidence type="ECO:0000313" key="14">
    <source>
        <dbReference type="Proteomes" id="UP000292958"/>
    </source>
</evidence>
<evidence type="ECO:0000256" key="8">
    <source>
        <dbReference type="ARBA" id="ARBA00023049"/>
    </source>
</evidence>
<feature type="chain" id="PRO_5020730981" description="Murein endopeptidase K" evidence="12">
    <location>
        <begin position="28"/>
        <end position="220"/>
    </location>
</feature>
<dbReference type="PANTHER" id="PTHR37425:SF1">
    <property type="entry name" value="OUTER MEMBRANE PROTEIN"/>
    <property type="match status" value="1"/>
</dbReference>
<dbReference type="PROSITE" id="PS51257">
    <property type="entry name" value="PROKAR_LIPOPROTEIN"/>
    <property type="match status" value="1"/>
</dbReference>
<comment type="similarity">
    <text evidence="10">Belongs to the peptidase M15 family.</text>
</comment>
<dbReference type="Proteomes" id="UP000292958">
    <property type="component" value="Unassembled WGS sequence"/>
</dbReference>
<evidence type="ECO:0000256" key="2">
    <source>
        <dbReference type="ARBA" id="ARBA00004776"/>
    </source>
</evidence>